<keyword evidence="4" id="KW-0966">Cell projection</keyword>
<evidence type="ECO:0000256" key="2">
    <source>
        <dbReference type="ARBA" id="ARBA00022614"/>
    </source>
</evidence>
<dbReference type="PROSITE" id="PS00845">
    <property type="entry name" value="CAP_GLY_1"/>
    <property type="match status" value="1"/>
</dbReference>
<dbReference type="EMBL" id="KB445550">
    <property type="protein sequence ID" value="EMD01182.1"/>
    <property type="molecule type" value="Genomic_DNA"/>
</dbReference>
<dbReference type="RefSeq" id="XP_007672366.1">
    <property type="nucleotide sequence ID" value="XM_007674176.1"/>
</dbReference>
<dbReference type="PANTHER" id="PTHR45973:SF9">
    <property type="entry name" value="LEUCINE-RICH REPEAT-CONTAINING PROTEIN 46"/>
    <property type="match status" value="1"/>
</dbReference>
<dbReference type="Gene3D" id="2.30.30.190">
    <property type="entry name" value="CAP Gly-rich-like domain"/>
    <property type="match status" value="1"/>
</dbReference>
<dbReference type="SMART" id="SM01052">
    <property type="entry name" value="CAP_GLY"/>
    <property type="match status" value="1"/>
</dbReference>
<protein>
    <recommendedName>
        <fullName evidence="5">CAP-Gly domain-containing protein</fullName>
    </recommendedName>
</protein>
<evidence type="ECO:0000259" key="5">
    <source>
        <dbReference type="PROSITE" id="PS50245"/>
    </source>
</evidence>
<dbReference type="OrthoDB" id="5273213at2759"/>
<comment type="subcellular location">
    <subcellularLocation>
        <location evidence="1">Cell projection</location>
    </subcellularLocation>
</comment>
<sequence>MTTKSGYYVGQRLSLRSQTCTVRYVGAVEGKSGEWLGVEWDDTTRGKNAGTVEGSTYFRCWSKSATAASFIRPNQQWDKPSSFLQALKEKYVLPNVGLSIHAQGAIYFSSKQAEEVGFEKFAARQAELRGIRTLVLDRMRIRHSPSEDGDSNEITALCGEVTELDISGNLFETFEEVQLLCRCLPKLRSLTADANRLCKLDALGGRDHSLATIKALSLGNVLLDWDAVVVKVLALICPNLEALTASNNEWTHATVRLALSKLRLLELSGNEFVSLSDVSCVAGSNVETLLLRKCNVSAVWSQASSEHQLAYTSVTELDIRDNHIEDWFFFDELITMCPNLRHLRSAGNPLYTLSKRYDGKELAAEDCYMLTIARLPGLCSLNYSTITEKDRLNADVFYLNLIVAEAAASTPAARPAVLARHPRFAALCAEYGEPTILSDRHALVATIDRDDPNSLAARLVKMHFTHGSLQWEQVVPRSCSMYTLLGFVGKRLGIMPLKLRLFLSTNEEEPLARPEDYQGPVPWDSDDEQEAHELCLDPTLSASRGGSLARKVELTAGTRTLGTYLSGDEAAVEAVTK</sequence>
<dbReference type="PROSITE" id="PS50245">
    <property type="entry name" value="CAP_GLY_2"/>
    <property type="match status" value="1"/>
</dbReference>
<keyword evidence="7" id="KW-1185">Reference proteome</keyword>
<dbReference type="SUPFAM" id="SSF52058">
    <property type="entry name" value="L domain-like"/>
    <property type="match status" value="1"/>
</dbReference>
<evidence type="ECO:0000313" key="7">
    <source>
        <dbReference type="Proteomes" id="UP000011761"/>
    </source>
</evidence>
<dbReference type="InterPro" id="IPR050576">
    <property type="entry name" value="Cilia_flagella_integrity"/>
</dbReference>
<dbReference type="Pfam" id="PF01302">
    <property type="entry name" value="CAP_GLY"/>
    <property type="match status" value="1"/>
</dbReference>
<evidence type="ECO:0000313" key="6">
    <source>
        <dbReference type="EMBL" id="EMD01182.1"/>
    </source>
</evidence>
<accession>M2MW30</accession>
<proteinExistence type="predicted"/>
<dbReference type="OMA" id="SEESHMF"/>
<gene>
    <name evidence="6" type="ORF">BAUCODRAFT_200124</name>
</gene>
<dbReference type="InterPro" id="IPR036859">
    <property type="entry name" value="CAP-Gly_dom_sf"/>
</dbReference>
<dbReference type="Gene3D" id="3.80.10.10">
    <property type="entry name" value="Ribonuclease Inhibitor"/>
    <property type="match status" value="2"/>
</dbReference>
<organism evidence="6 7">
    <name type="scientific">Baudoinia panamericana (strain UAMH 10762)</name>
    <name type="common">Angels' share fungus</name>
    <name type="synonym">Baudoinia compniacensis (strain UAMH 10762)</name>
    <dbReference type="NCBI Taxonomy" id="717646"/>
    <lineage>
        <taxon>Eukaryota</taxon>
        <taxon>Fungi</taxon>
        <taxon>Dikarya</taxon>
        <taxon>Ascomycota</taxon>
        <taxon>Pezizomycotina</taxon>
        <taxon>Dothideomycetes</taxon>
        <taxon>Dothideomycetidae</taxon>
        <taxon>Mycosphaerellales</taxon>
        <taxon>Teratosphaeriaceae</taxon>
        <taxon>Baudoinia</taxon>
    </lineage>
</organism>
<dbReference type="AlphaFoldDB" id="M2MW30"/>
<dbReference type="KEGG" id="bcom:BAUCODRAFT_200124"/>
<reference evidence="6 7" key="1">
    <citation type="journal article" date="2012" name="PLoS Pathog.">
        <title>Diverse lifestyles and strategies of plant pathogenesis encoded in the genomes of eighteen Dothideomycetes fungi.</title>
        <authorList>
            <person name="Ohm R.A."/>
            <person name="Feau N."/>
            <person name="Henrissat B."/>
            <person name="Schoch C.L."/>
            <person name="Horwitz B.A."/>
            <person name="Barry K.W."/>
            <person name="Condon B.J."/>
            <person name="Copeland A.C."/>
            <person name="Dhillon B."/>
            <person name="Glaser F."/>
            <person name="Hesse C.N."/>
            <person name="Kosti I."/>
            <person name="LaButti K."/>
            <person name="Lindquist E.A."/>
            <person name="Lucas S."/>
            <person name="Salamov A.A."/>
            <person name="Bradshaw R.E."/>
            <person name="Ciuffetti L."/>
            <person name="Hamelin R.C."/>
            <person name="Kema G.H.J."/>
            <person name="Lawrence C."/>
            <person name="Scott J.A."/>
            <person name="Spatafora J.W."/>
            <person name="Turgeon B.G."/>
            <person name="de Wit P.J.G.M."/>
            <person name="Zhong S."/>
            <person name="Goodwin S.B."/>
            <person name="Grigoriev I.V."/>
        </authorList>
    </citation>
    <scope>NUCLEOTIDE SEQUENCE [LARGE SCALE GENOMIC DNA]</scope>
    <source>
        <strain evidence="6 7">UAMH 10762</strain>
    </source>
</reference>
<keyword evidence="3" id="KW-0677">Repeat</keyword>
<dbReference type="eggNOG" id="KOG3207">
    <property type="taxonomic scope" value="Eukaryota"/>
</dbReference>
<evidence type="ECO:0000256" key="3">
    <source>
        <dbReference type="ARBA" id="ARBA00022737"/>
    </source>
</evidence>
<dbReference type="PANTHER" id="PTHR45973">
    <property type="entry name" value="PROTEIN PHOSPHATASE 1 REGULATORY SUBUNIT SDS22-RELATED"/>
    <property type="match status" value="1"/>
</dbReference>
<evidence type="ECO:0000256" key="4">
    <source>
        <dbReference type="ARBA" id="ARBA00023273"/>
    </source>
</evidence>
<dbReference type="InterPro" id="IPR000938">
    <property type="entry name" value="CAP-Gly_domain"/>
</dbReference>
<dbReference type="SUPFAM" id="SSF74924">
    <property type="entry name" value="Cap-Gly domain"/>
    <property type="match status" value="1"/>
</dbReference>
<keyword evidence="2" id="KW-0433">Leucine-rich repeat</keyword>
<dbReference type="STRING" id="717646.M2MW30"/>
<feature type="domain" description="CAP-Gly" evidence="5">
    <location>
        <begin position="26"/>
        <end position="72"/>
    </location>
</feature>
<dbReference type="GeneID" id="19109637"/>
<name>M2MW30_BAUPA</name>
<dbReference type="Proteomes" id="UP000011761">
    <property type="component" value="Unassembled WGS sequence"/>
</dbReference>
<dbReference type="HOGENOM" id="CLU_017716_3_1_1"/>
<evidence type="ECO:0000256" key="1">
    <source>
        <dbReference type="ARBA" id="ARBA00004316"/>
    </source>
</evidence>
<dbReference type="InterPro" id="IPR032675">
    <property type="entry name" value="LRR_dom_sf"/>
</dbReference>